<evidence type="ECO:0000256" key="1">
    <source>
        <dbReference type="SAM" id="Phobius"/>
    </source>
</evidence>
<dbReference type="PANTHER" id="PTHR12277:SF79">
    <property type="entry name" value="XAA-PRO DIPEPTIDYL-PEPTIDASE-RELATED"/>
    <property type="match status" value="1"/>
</dbReference>
<dbReference type="Pfam" id="PF00561">
    <property type="entry name" value="Abhydrolase_1"/>
    <property type="match status" value="1"/>
</dbReference>
<sequence length="269" mass="29837">MIKIAGFILILYVFYSGFLFLAQRKIMFPRYMIDVPPESEVTVPGMEKIWLKTGRGTIESWYLPPVTKPGALPHPAVIFAHGNAELIDFWPVELKGFTRFGIGVLLVEYPGYGRSKGTPSQSSITETFVTAYDMLTARADVDASKIILVGRSLGGGAVCALAAKRPAAVLILMSTFTSARSFATKYLIPGFLVRDPFDNLSVVRSFYGPVLIMHGKRDEVIPYKHGLALYRAARNGKMITYDSGHNDSPPDWDIFFREVESFLKDAGIL</sequence>
<keyword evidence="1" id="KW-1133">Transmembrane helix</keyword>
<evidence type="ECO:0000259" key="2">
    <source>
        <dbReference type="Pfam" id="PF00561"/>
    </source>
</evidence>
<dbReference type="Gene3D" id="3.40.50.1820">
    <property type="entry name" value="alpha/beta hydrolase"/>
    <property type="match status" value="1"/>
</dbReference>
<dbReference type="InterPro" id="IPR029058">
    <property type="entry name" value="AB_hydrolase_fold"/>
</dbReference>
<gene>
    <name evidence="3" type="ORF">LCGC14_1443560</name>
</gene>
<reference evidence="3" key="1">
    <citation type="journal article" date="2015" name="Nature">
        <title>Complex archaea that bridge the gap between prokaryotes and eukaryotes.</title>
        <authorList>
            <person name="Spang A."/>
            <person name="Saw J.H."/>
            <person name="Jorgensen S.L."/>
            <person name="Zaremba-Niedzwiedzka K."/>
            <person name="Martijn J."/>
            <person name="Lind A.E."/>
            <person name="van Eijk R."/>
            <person name="Schleper C."/>
            <person name="Guy L."/>
            <person name="Ettema T.J."/>
        </authorList>
    </citation>
    <scope>NUCLEOTIDE SEQUENCE</scope>
</reference>
<feature type="domain" description="AB hydrolase-1" evidence="2">
    <location>
        <begin position="75"/>
        <end position="175"/>
    </location>
</feature>
<name>A0A0F9M0C7_9ZZZZ</name>
<proteinExistence type="predicted"/>
<protein>
    <recommendedName>
        <fullName evidence="2">AB hydrolase-1 domain-containing protein</fullName>
    </recommendedName>
</protein>
<evidence type="ECO:0000313" key="3">
    <source>
        <dbReference type="EMBL" id="KKM70155.1"/>
    </source>
</evidence>
<accession>A0A0F9M0C7</accession>
<organism evidence="3">
    <name type="scientific">marine sediment metagenome</name>
    <dbReference type="NCBI Taxonomy" id="412755"/>
    <lineage>
        <taxon>unclassified sequences</taxon>
        <taxon>metagenomes</taxon>
        <taxon>ecological metagenomes</taxon>
    </lineage>
</organism>
<keyword evidence="1" id="KW-0812">Transmembrane</keyword>
<dbReference type="InterPro" id="IPR000073">
    <property type="entry name" value="AB_hydrolase_1"/>
</dbReference>
<dbReference type="PANTHER" id="PTHR12277">
    <property type="entry name" value="ALPHA/BETA HYDROLASE DOMAIN-CONTAINING PROTEIN"/>
    <property type="match status" value="1"/>
</dbReference>
<feature type="transmembrane region" description="Helical" evidence="1">
    <location>
        <begin position="6"/>
        <end position="22"/>
    </location>
</feature>
<keyword evidence="1" id="KW-0472">Membrane</keyword>
<dbReference type="AlphaFoldDB" id="A0A0F9M0C7"/>
<dbReference type="SUPFAM" id="SSF53474">
    <property type="entry name" value="alpha/beta-Hydrolases"/>
    <property type="match status" value="1"/>
</dbReference>
<comment type="caution">
    <text evidence="3">The sequence shown here is derived from an EMBL/GenBank/DDBJ whole genome shotgun (WGS) entry which is preliminary data.</text>
</comment>
<dbReference type="EMBL" id="LAZR01009869">
    <property type="protein sequence ID" value="KKM70155.1"/>
    <property type="molecule type" value="Genomic_DNA"/>
</dbReference>